<keyword evidence="3" id="KW-1185">Reference proteome</keyword>
<dbReference type="HOGENOM" id="CLU_3391388_0_0_7"/>
<dbReference type="STRING" id="448385.sce3510"/>
<gene>
    <name evidence="2" type="ordered locus">sce3510</name>
</gene>
<dbReference type="KEGG" id="scl:sce3510"/>
<evidence type="ECO:0000313" key="3">
    <source>
        <dbReference type="Proteomes" id="UP000002139"/>
    </source>
</evidence>
<accession>A9GRT2</accession>
<evidence type="ECO:0000256" key="1">
    <source>
        <dbReference type="SAM" id="MobiDB-lite"/>
    </source>
</evidence>
<dbReference type="EMBL" id="AM746676">
    <property type="protein sequence ID" value="CAN93670.1"/>
    <property type="molecule type" value="Genomic_DNA"/>
</dbReference>
<reference evidence="2 3" key="1">
    <citation type="journal article" date="2007" name="Nat. Biotechnol.">
        <title>Complete genome sequence of the myxobacterium Sorangium cellulosum.</title>
        <authorList>
            <person name="Schneiker S."/>
            <person name="Perlova O."/>
            <person name="Kaiser O."/>
            <person name="Gerth K."/>
            <person name="Alici A."/>
            <person name="Altmeyer M.O."/>
            <person name="Bartels D."/>
            <person name="Bekel T."/>
            <person name="Beyer S."/>
            <person name="Bode E."/>
            <person name="Bode H.B."/>
            <person name="Bolten C.J."/>
            <person name="Choudhuri J.V."/>
            <person name="Doss S."/>
            <person name="Elnakady Y.A."/>
            <person name="Frank B."/>
            <person name="Gaigalat L."/>
            <person name="Goesmann A."/>
            <person name="Groeger C."/>
            <person name="Gross F."/>
            <person name="Jelsbak L."/>
            <person name="Jelsbak L."/>
            <person name="Kalinowski J."/>
            <person name="Kegler C."/>
            <person name="Knauber T."/>
            <person name="Konietzny S."/>
            <person name="Kopp M."/>
            <person name="Krause L."/>
            <person name="Krug D."/>
            <person name="Linke B."/>
            <person name="Mahmud T."/>
            <person name="Martinez-Arias R."/>
            <person name="McHardy A.C."/>
            <person name="Merai M."/>
            <person name="Meyer F."/>
            <person name="Mormann S."/>
            <person name="Munoz-Dorado J."/>
            <person name="Perez J."/>
            <person name="Pradella S."/>
            <person name="Rachid S."/>
            <person name="Raddatz G."/>
            <person name="Rosenau F."/>
            <person name="Rueckert C."/>
            <person name="Sasse F."/>
            <person name="Scharfe M."/>
            <person name="Schuster S.C."/>
            <person name="Suen G."/>
            <person name="Treuner-Lange A."/>
            <person name="Velicer G.J."/>
            <person name="Vorholter F.-J."/>
            <person name="Weissman K.J."/>
            <person name="Welch R.D."/>
            <person name="Wenzel S.C."/>
            <person name="Whitworth D.E."/>
            <person name="Wilhelm S."/>
            <person name="Wittmann C."/>
            <person name="Bloecker H."/>
            <person name="Puehler A."/>
            <person name="Mueller R."/>
        </authorList>
    </citation>
    <scope>NUCLEOTIDE SEQUENCE [LARGE SCALE GENOMIC DNA]</scope>
    <source>
        <strain evidence="3">So ce56</strain>
    </source>
</reference>
<proteinExistence type="predicted"/>
<evidence type="ECO:0000313" key="2">
    <source>
        <dbReference type="EMBL" id="CAN93670.1"/>
    </source>
</evidence>
<protein>
    <submittedName>
        <fullName evidence="2">Uncharacterized protein</fullName>
    </submittedName>
</protein>
<dbReference type="AlphaFoldDB" id="A9GRT2"/>
<sequence length="32" mass="3624">MAECLERTLGAAEQSHDPRPPPRAPAMVRIWH</sequence>
<name>A9GRT2_SORC5</name>
<organism evidence="2 3">
    <name type="scientific">Sorangium cellulosum (strain So ce56)</name>
    <name type="common">Polyangium cellulosum (strain So ce56)</name>
    <dbReference type="NCBI Taxonomy" id="448385"/>
    <lineage>
        <taxon>Bacteria</taxon>
        <taxon>Pseudomonadati</taxon>
        <taxon>Myxococcota</taxon>
        <taxon>Polyangia</taxon>
        <taxon>Polyangiales</taxon>
        <taxon>Polyangiaceae</taxon>
        <taxon>Sorangium</taxon>
    </lineage>
</organism>
<feature type="region of interest" description="Disordered" evidence="1">
    <location>
        <begin position="1"/>
        <end position="32"/>
    </location>
</feature>
<dbReference type="Proteomes" id="UP000002139">
    <property type="component" value="Chromosome"/>
</dbReference>